<name>A0A0L8HTS3_OCTBM</name>
<reference evidence="2" key="1">
    <citation type="submission" date="2015-07" db="EMBL/GenBank/DDBJ databases">
        <title>MeaNS - Measles Nucleotide Surveillance Program.</title>
        <authorList>
            <person name="Tran T."/>
            <person name="Druce J."/>
        </authorList>
    </citation>
    <scope>NUCLEOTIDE SEQUENCE</scope>
    <source>
        <strain evidence="2">UCB-OBI-ISO-001</strain>
        <tissue evidence="2">Gonad</tissue>
    </source>
</reference>
<feature type="transmembrane region" description="Helical" evidence="1">
    <location>
        <begin position="30"/>
        <end position="51"/>
    </location>
</feature>
<keyword evidence="1" id="KW-0472">Membrane</keyword>
<dbReference type="EMBL" id="KQ417379">
    <property type="protein sequence ID" value="KOF92165.1"/>
    <property type="molecule type" value="Genomic_DNA"/>
</dbReference>
<feature type="transmembrane region" description="Helical" evidence="1">
    <location>
        <begin position="5"/>
        <end position="24"/>
    </location>
</feature>
<keyword evidence="1" id="KW-0812">Transmembrane</keyword>
<evidence type="ECO:0000313" key="2">
    <source>
        <dbReference type="EMBL" id="KOF92165.1"/>
    </source>
</evidence>
<keyword evidence="1" id="KW-1133">Transmembrane helix</keyword>
<organism evidence="2">
    <name type="scientific">Octopus bimaculoides</name>
    <name type="common">California two-spotted octopus</name>
    <dbReference type="NCBI Taxonomy" id="37653"/>
    <lineage>
        <taxon>Eukaryota</taxon>
        <taxon>Metazoa</taxon>
        <taxon>Spiralia</taxon>
        <taxon>Lophotrochozoa</taxon>
        <taxon>Mollusca</taxon>
        <taxon>Cephalopoda</taxon>
        <taxon>Coleoidea</taxon>
        <taxon>Octopodiformes</taxon>
        <taxon>Octopoda</taxon>
        <taxon>Incirrata</taxon>
        <taxon>Octopodidae</taxon>
        <taxon>Octopus</taxon>
    </lineage>
</organism>
<protein>
    <submittedName>
        <fullName evidence="2">Uncharacterized protein</fullName>
    </submittedName>
</protein>
<evidence type="ECO:0000256" key="1">
    <source>
        <dbReference type="SAM" id="Phobius"/>
    </source>
</evidence>
<accession>A0A0L8HTS3</accession>
<gene>
    <name evidence="2" type="ORF">OCBIM_22007112mg</name>
</gene>
<sequence>MQSTLVVHCVGFSGNFLSAFFYVFCPKILFGFLGVDLPSYFFYSFSLFSFFMDG</sequence>
<proteinExistence type="predicted"/>
<dbReference type="AlphaFoldDB" id="A0A0L8HTS3"/>